<feature type="domain" description="Reverse transcriptase" evidence="1">
    <location>
        <begin position="83"/>
        <end position="139"/>
    </location>
</feature>
<reference evidence="2 3" key="1">
    <citation type="journal article" date="2018" name="Front. Plant Sci.">
        <title>Red Clover (Trifolium pratense) and Zigzag Clover (T. medium) - A Picture of Genomic Similarities and Differences.</title>
        <authorList>
            <person name="Dluhosova J."/>
            <person name="Istvanek J."/>
            <person name="Nedelnik J."/>
            <person name="Repkova J."/>
        </authorList>
    </citation>
    <scope>NUCLEOTIDE SEQUENCE [LARGE SCALE GENOMIC DNA]</scope>
    <source>
        <strain evidence="3">cv. 10/8</strain>
        <tissue evidence="2">Leaf</tissue>
    </source>
</reference>
<dbReference type="Pfam" id="PF00078">
    <property type="entry name" value="RVT_1"/>
    <property type="match status" value="1"/>
</dbReference>
<proteinExistence type="predicted"/>
<feature type="non-terminal residue" evidence="2">
    <location>
        <position position="146"/>
    </location>
</feature>
<accession>A0A392PSL0</accession>
<dbReference type="InterPro" id="IPR043502">
    <property type="entry name" value="DNA/RNA_pol_sf"/>
</dbReference>
<feature type="non-terminal residue" evidence="2">
    <location>
        <position position="1"/>
    </location>
</feature>
<dbReference type="Proteomes" id="UP000265520">
    <property type="component" value="Unassembled WGS sequence"/>
</dbReference>
<dbReference type="InterPro" id="IPR000477">
    <property type="entry name" value="RT_dom"/>
</dbReference>
<dbReference type="SUPFAM" id="SSF56672">
    <property type="entry name" value="DNA/RNA polymerases"/>
    <property type="match status" value="1"/>
</dbReference>
<protein>
    <submittedName>
        <fullName evidence="2">Ribonuclease H protein</fullName>
    </submittedName>
</protein>
<comment type="caution">
    <text evidence="2">The sequence shown here is derived from an EMBL/GenBank/DDBJ whole genome shotgun (WGS) entry which is preliminary data.</text>
</comment>
<evidence type="ECO:0000259" key="1">
    <source>
        <dbReference type="Pfam" id="PF00078"/>
    </source>
</evidence>
<dbReference type="PANTHER" id="PTHR31635">
    <property type="entry name" value="REVERSE TRANSCRIPTASE DOMAIN-CONTAINING PROTEIN-RELATED"/>
    <property type="match status" value="1"/>
</dbReference>
<dbReference type="AlphaFoldDB" id="A0A392PSL0"/>
<sequence>EVVKDIITQDLFHQLNAEFTANEVVEAIGNLKGLAAPGPDGLPAILYHTYWDIINKDVIEAALHILNKGGDSTPFNETYICLIPKKNNPTQPSDFRPISLCNVILKIITKTIANRIKVILPQVISSNQSAFVPGRLITDNILVAYE</sequence>
<organism evidence="2 3">
    <name type="scientific">Trifolium medium</name>
    <dbReference type="NCBI Taxonomy" id="97028"/>
    <lineage>
        <taxon>Eukaryota</taxon>
        <taxon>Viridiplantae</taxon>
        <taxon>Streptophyta</taxon>
        <taxon>Embryophyta</taxon>
        <taxon>Tracheophyta</taxon>
        <taxon>Spermatophyta</taxon>
        <taxon>Magnoliopsida</taxon>
        <taxon>eudicotyledons</taxon>
        <taxon>Gunneridae</taxon>
        <taxon>Pentapetalae</taxon>
        <taxon>rosids</taxon>
        <taxon>fabids</taxon>
        <taxon>Fabales</taxon>
        <taxon>Fabaceae</taxon>
        <taxon>Papilionoideae</taxon>
        <taxon>50 kb inversion clade</taxon>
        <taxon>NPAAA clade</taxon>
        <taxon>Hologalegina</taxon>
        <taxon>IRL clade</taxon>
        <taxon>Trifolieae</taxon>
        <taxon>Trifolium</taxon>
    </lineage>
</organism>
<evidence type="ECO:0000313" key="3">
    <source>
        <dbReference type="Proteomes" id="UP000265520"/>
    </source>
</evidence>
<dbReference type="PANTHER" id="PTHR31635:SF196">
    <property type="entry name" value="REVERSE TRANSCRIPTASE DOMAIN-CONTAINING PROTEIN-RELATED"/>
    <property type="match status" value="1"/>
</dbReference>
<name>A0A392PSL0_9FABA</name>
<dbReference type="EMBL" id="LXQA010094978">
    <property type="protein sequence ID" value="MCI15088.1"/>
    <property type="molecule type" value="Genomic_DNA"/>
</dbReference>
<evidence type="ECO:0000313" key="2">
    <source>
        <dbReference type="EMBL" id="MCI15088.1"/>
    </source>
</evidence>
<keyword evidence="3" id="KW-1185">Reference proteome</keyword>